<comment type="similarity">
    <text evidence="2">Belongs to the GLE1 family.</text>
</comment>
<gene>
    <name evidence="12" type="ORF">CXQ85_002781</name>
</gene>
<keyword evidence="13" id="KW-1185">Reference proteome</keyword>
<comment type="caution">
    <text evidence="12">The sequence shown here is derived from an EMBL/GenBank/DDBJ whole genome shotgun (WGS) entry which is preliminary data.</text>
</comment>
<dbReference type="GO" id="GO:0015031">
    <property type="term" value="P:protein transport"/>
    <property type="evidence" value="ECO:0007669"/>
    <property type="project" value="UniProtKB-KW"/>
</dbReference>
<dbReference type="InterPro" id="IPR038506">
    <property type="entry name" value="GLE1-like_sf"/>
</dbReference>
<evidence type="ECO:0000256" key="10">
    <source>
        <dbReference type="ARBA" id="ARBA00029983"/>
    </source>
</evidence>
<dbReference type="Gene3D" id="1.25.40.510">
    <property type="entry name" value="GLE1-like"/>
    <property type="match status" value="1"/>
</dbReference>
<dbReference type="GO" id="GO:0000822">
    <property type="term" value="F:inositol hexakisphosphate binding"/>
    <property type="evidence" value="ECO:0007669"/>
    <property type="project" value="TreeGrafter"/>
</dbReference>
<dbReference type="Proteomes" id="UP000244309">
    <property type="component" value="Unassembled WGS sequence"/>
</dbReference>
<dbReference type="PANTHER" id="PTHR12960">
    <property type="entry name" value="GLE-1-RELATED"/>
    <property type="match status" value="1"/>
</dbReference>
<dbReference type="GO" id="GO:0031369">
    <property type="term" value="F:translation initiation factor binding"/>
    <property type="evidence" value="ECO:0007669"/>
    <property type="project" value="TreeGrafter"/>
</dbReference>
<dbReference type="GeneID" id="37008112"/>
<evidence type="ECO:0000256" key="5">
    <source>
        <dbReference type="ARBA" id="ARBA00022927"/>
    </source>
</evidence>
<evidence type="ECO:0000313" key="13">
    <source>
        <dbReference type="Proteomes" id="UP000244309"/>
    </source>
</evidence>
<evidence type="ECO:0000256" key="3">
    <source>
        <dbReference type="ARBA" id="ARBA00022448"/>
    </source>
</evidence>
<dbReference type="InterPro" id="IPR012476">
    <property type="entry name" value="GLE1"/>
</dbReference>
<name>A0A2V1AYY4_9ASCO</name>
<evidence type="ECO:0000256" key="6">
    <source>
        <dbReference type="ARBA" id="ARBA00023010"/>
    </source>
</evidence>
<dbReference type="GO" id="GO:0044614">
    <property type="term" value="C:nuclear pore cytoplasmic filaments"/>
    <property type="evidence" value="ECO:0007669"/>
    <property type="project" value="TreeGrafter"/>
</dbReference>
<dbReference type="AlphaFoldDB" id="A0A2V1AYY4"/>
<evidence type="ECO:0000256" key="7">
    <source>
        <dbReference type="ARBA" id="ARBA00023132"/>
    </source>
</evidence>
<dbReference type="GO" id="GO:0005737">
    <property type="term" value="C:cytoplasm"/>
    <property type="evidence" value="ECO:0007669"/>
    <property type="project" value="TreeGrafter"/>
</dbReference>
<evidence type="ECO:0000256" key="1">
    <source>
        <dbReference type="ARBA" id="ARBA00004567"/>
    </source>
</evidence>
<dbReference type="VEuPathDB" id="FungiDB:CXQ85_002781"/>
<sequence>MRFGLPSDGDVVYVPAPRSRKVKAGRFLAPTNLADQITDALGQLELQNIEKYNEEQDKRLKSFKSYYNSQNSHTNQLLGALDATFEVEQSSQESTIKDLFLYEQKLREEEEERKRQLEIKRKEEERKRIEEEKRKAEEEKRRLEEERKEALRKREEEKKKEELAKQKKEAEEKERLRQKKLKEDEEKRKRGGTDWKEVAKEVEKWRTEIANIKEKVVAPINQNKDLKKQMNVLRRKVTVKFGQLSNSRSQCNSACSDIHQLVEPTRSNPGAYHWLLNSIAKALISQAEAEVIVKPTASLPLALVTNNLLRSYPEFDYYLTARFVKKCCFTLGYSCAIDTEEGRRRMGWKRTDDKWEDEVKYEERIGGIMTLWAAISNEDANTEHGLFNRAAQWRSLARLLNTDTAIIINVHYVVVGNWWEVAAKSFFQVYRGQATKLFNLIEKAWSPVGRKKSYPAATRLELLVEACWKGNFSTIKEMER</sequence>
<dbReference type="Pfam" id="PF07817">
    <property type="entry name" value="GLE1"/>
    <property type="match status" value="1"/>
</dbReference>
<dbReference type="OrthoDB" id="420884at2759"/>
<dbReference type="RefSeq" id="XP_025343995.1">
    <property type="nucleotide sequence ID" value="XM_025486445.1"/>
</dbReference>
<dbReference type="EMBL" id="PKFO01000010">
    <property type="protein sequence ID" value="PVH23055.1"/>
    <property type="molecule type" value="Genomic_DNA"/>
</dbReference>
<keyword evidence="8" id="KW-0539">Nucleus</keyword>
<protein>
    <recommendedName>
        <fullName evidence="9">mRNA export factor GLE1</fullName>
    </recommendedName>
    <alternativeName>
        <fullName evidence="10">Nucleoporin GLE1</fullName>
    </alternativeName>
</protein>
<evidence type="ECO:0000256" key="9">
    <source>
        <dbReference type="ARBA" id="ARBA00026227"/>
    </source>
</evidence>
<evidence type="ECO:0000256" key="11">
    <source>
        <dbReference type="SAM" id="MobiDB-lite"/>
    </source>
</evidence>
<dbReference type="STRING" id="45357.A0A2V1AYY4"/>
<keyword evidence="7" id="KW-0906">Nuclear pore complex</keyword>
<keyword evidence="5" id="KW-0653">Protein transport</keyword>
<proteinExistence type="inferred from homology"/>
<accession>A0A2V1AYY4</accession>
<dbReference type="GO" id="GO:0016973">
    <property type="term" value="P:poly(A)+ mRNA export from nucleus"/>
    <property type="evidence" value="ECO:0007669"/>
    <property type="project" value="InterPro"/>
</dbReference>
<evidence type="ECO:0000256" key="4">
    <source>
        <dbReference type="ARBA" id="ARBA00022816"/>
    </source>
</evidence>
<evidence type="ECO:0000256" key="8">
    <source>
        <dbReference type="ARBA" id="ARBA00023242"/>
    </source>
</evidence>
<reference evidence="12 13" key="1">
    <citation type="submission" date="2017-12" db="EMBL/GenBank/DDBJ databases">
        <title>Genome Sequence of a Multidrug-Resistant Candida haemulonii Isolate from a Patient with Chronic Leg Ulcers in Israel.</title>
        <authorList>
            <person name="Chow N.A."/>
            <person name="Gade L."/>
            <person name="Batra D."/>
            <person name="Rowe L.A."/>
            <person name="Ben-Ami R."/>
            <person name="Loparev V.N."/>
            <person name="Litvintseva A.P."/>
        </authorList>
    </citation>
    <scope>NUCLEOTIDE SEQUENCE [LARGE SCALE GENOMIC DNA]</scope>
    <source>
        <strain evidence="12 13">B11899</strain>
    </source>
</reference>
<comment type="subcellular location">
    <subcellularLocation>
        <location evidence="1">Nucleus</location>
        <location evidence="1">Nuclear pore complex</location>
    </subcellularLocation>
</comment>
<keyword evidence="6" id="KW-0811">Translocation</keyword>
<keyword evidence="4" id="KW-0509">mRNA transport</keyword>
<evidence type="ECO:0000313" key="12">
    <source>
        <dbReference type="EMBL" id="PVH23055.1"/>
    </source>
</evidence>
<dbReference type="PANTHER" id="PTHR12960:SF0">
    <property type="entry name" value="MRNA EXPORT FACTOR GLE1"/>
    <property type="match status" value="1"/>
</dbReference>
<feature type="region of interest" description="Disordered" evidence="11">
    <location>
        <begin position="126"/>
        <end position="193"/>
    </location>
</feature>
<organism evidence="12 13">
    <name type="scientific">Candidozyma haemuli</name>
    <dbReference type="NCBI Taxonomy" id="45357"/>
    <lineage>
        <taxon>Eukaryota</taxon>
        <taxon>Fungi</taxon>
        <taxon>Dikarya</taxon>
        <taxon>Ascomycota</taxon>
        <taxon>Saccharomycotina</taxon>
        <taxon>Pichiomycetes</taxon>
        <taxon>Metschnikowiaceae</taxon>
        <taxon>Candidozyma</taxon>
    </lineage>
</organism>
<keyword evidence="3" id="KW-0813">Transport</keyword>
<dbReference type="GO" id="GO:0005543">
    <property type="term" value="F:phospholipid binding"/>
    <property type="evidence" value="ECO:0007669"/>
    <property type="project" value="TreeGrafter"/>
</dbReference>
<evidence type="ECO:0000256" key="2">
    <source>
        <dbReference type="ARBA" id="ARBA00011056"/>
    </source>
</evidence>